<dbReference type="InterPro" id="IPR010402">
    <property type="entry name" value="CCT_domain"/>
</dbReference>
<organism evidence="16 17">
    <name type="scientific">Zizania palustris</name>
    <name type="common">Northern wild rice</name>
    <dbReference type="NCBI Taxonomy" id="103762"/>
    <lineage>
        <taxon>Eukaryota</taxon>
        <taxon>Viridiplantae</taxon>
        <taxon>Streptophyta</taxon>
        <taxon>Embryophyta</taxon>
        <taxon>Tracheophyta</taxon>
        <taxon>Spermatophyta</taxon>
        <taxon>Magnoliopsida</taxon>
        <taxon>Liliopsida</taxon>
        <taxon>Poales</taxon>
        <taxon>Poaceae</taxon>
        <taxon>BOP clade</taxon>
        <taxon>Oryzoideae</taxon>
        <taxon>Oryzeae</taxon>
        <taxon>Zizaniinae</taxon>
        <taxon>Zizania</taxon>
    </lineage>
</organism>
<dbReference type="InterPro" id="IPR000679">
    <property type="entry name" value="Znf_GATA"/>
</dbReference>
<dbReference type="Pfam" id="PF00320">
    <property type="entry name" value="GATA"/>
    <property type="match status" value="1"/>
</dbReference>
<dbReference type="PANTHER" id="PTHR46125">
    <property type="entry name" value="GATA TRANSCRIPTION FACTOR 28"/>
    <property type="match status" value="1"/>
</dbReference>
<evidence type="ECO:0000256" key="4">
    <source>
        <dbReference type="ARBA" id="ARBA00022723"/>
    </source>
</evidence>
<dbReference type="EMBL" id="JAAALK010000081">
    <property type="protein sequence ID" value="KAG8090029.1"/>
    <property type="molecule type" value="Genomic_DNA"/>
</dbReference>
<protein>
    <submittedName>
        <fullName evidence="16">Uncharacterized protein</fullName>
    </submittedName>
</protein>
<feature type="compositionally biased region" description="Low complexity" evidence="13">
    <location>
        <begin position="1"/>
        <end position="14"/>
    </location>
</feature>
<dbReference type="GO" id="GO:0043565">
    <property type="term" value="F:sequence-specific DNA binding"/>
    <property type="evidence" value="ECO:0007669"/>
    <property type="project" value="InterPro"/>
</dbReference>
<evidence type="ECO:0000256" key="10">
    <source>
        <dbReference type="ARBA" id="ARBA00023163"/>
    </source>
</evidence>
<proteinExistence type="inferred from homology"/>
<sequence length="256" mass="28891">MQHTPSSSSGANASSDEHQKKSSLTSAADALDDYHFFFEDIVLPPDIFFPGAGLDDDGGDCYNEDDDQAAVTGRRRLQQQQSVATAMAQQGDEERLVMYYHGQMFVYDSVQPQKIENIFQLLNEQEMAPQTVRPQPTHLVKPIAVPHNFDRLAALTRYREKRRNIGFIKKADYSSRREVALRMKRNRGKFVGGIHEQGKTTDLTFCTNCGESSDATPRMRHAPNGSKTFCNACGLMWATARKLRKIRRNPTSEEEA</sequence>
<evidence type="ECO:0000256" key="2">
    <source>
        <dbReference type="ARBA" id="ARBA00004123"/>
    </source>
</evidence>
<evidence type="ECO:0000256" key="6">
    <source>
        <dbReference type="ARBA" id="ARBA00022833"/>
    </source>
</evidence>
<evidence type="ECO:0000259" key="14">
    <source>
        <dbReference type="PROSITE" id="PS51017"/>
    </source>
</evidence>
<keyword evidence="6" id="KW-0862">Zinc</keyword>
<keyword evidence="4" id="KW-0479">Metal-binding</keyword>
<evidence type="ECO:0000256" key="3">
    <source>
        <dbReference type="ARBA" id="ARBA00007722"/>
    </source>
</evidence>
<reference evidence="16" key="1">
    <citation type="journal article" date="2021" name="bioRxiv">
        <title>Whole Genome Assembly and Annotation of Northern Wild Rice, Zizania palustris L., Supports a Whole Genome Duplication in the Zizania Genus.</title>
        <authorList>
            <person name="Haas M."/>
            <person name="Kono T."/>
            <person name="Macchietto M."/>
            <person name="Millas R."/>
            <person name="McGilp L."/>
            <person name="Shao M."/>
            <person name="Duquette J."/>
            <person name="Hirsch C.N."/>
            <person name="Kimball J."/>
        </authorList>
    </citation>
    <scope>NUCLEOTIDE SEQUENCE</scope>
    <source>
        <tissue evidence="16">Fresh leaf tissue</tissue>
    </source>
</reference>
<keyword evidence="8" id="KW-0238">DNA-binding</keyword>
<gene>
    <name evidence="16" type="ORF">GUJ93_ZPchr0011g27450</name>
</gene>
<dbReference type="GO" id="GO:0005634">
    <property type="term" value="C:nucleus"/>
    <property type="evidence" value="ECO:0007669"/>
    <property type="project" value="UniProtKB-SubCell"/>
</dbReference>
<feature type="region of interest" description="Disordered" evidence="13">
    <location>
        <begin position="1"/>
        <end position="21"/>
    </location>
</feature>
<evidence type="ECO:0000256" key="11">
    <source>
        <dbReference type="ARBA" id="ARBA00023242"/>
    </source>
</evidence>
<evidence type="ECO:0000313" key="16">
    <source>
        <dbReference type="EMBL" id="KAG8090029.1"/>
    </source>
</evidence>
<evidence type="ECO:0000259" key="15">
    <source>
        <dbReference type="PROSITE" id="PS51320"/>
    </source>
</evidence>
<dbReference type="InterPro" id="IPR010399">
    <property type="entry name" value="Tify_dom"/>
</dbReference>
<comment type="similarity">
    <text evidence="3">Belongs to the type IV zinc-finger family. Class C subfamily.</text>
</comment>
<keyword evidence="5" id="KW-0863">Zinc-finger</keyword>
<comment type="function">
    <text evidence="1">Transcriptional activator that specifically binds 5'-GATA-3' or 5'-GAT-3' motifs within gene promoters.</text>
</comment>
<accession>A0A8J6BMH5</accession>
<dbReference type="AlphaFoldDB" id="A0A8J6BMH5"/>
<dbReference type="GO" id="GO:0006355">
    <property type="term" value="P:regulation of DNA-templated transcription"/>
    <property type="evidence" value="ECO:0007669"/>
    <property type="project" value="InterPro"/>
</dbReference>
<keyword evidence="10" id="KW-0804">Transcription</keyword>
<dbReference type="PROSITE" id="PS51320">
    <property type="entry name" value="TIFY"/>
    <property type="match status" value="1"/>
</dbReference>
<keyword evidence="11 12" id="KW-0539">Nucleus</keyword>
<feature type="domain" description="CCT" evidence="14">
    <location>
        <begin position="151"/>
        <end position="193"/>
    </location>
</feature>
<dbReference type="Pfam" id="PF06203">
    <property type="entry name" value="CCT"/>
    <property type="match status" value="1"/>
</dbReference>
<comment type="subcellular location">
    <subcellularLocation>
        <location evidence="2 12">Nucleus</location>
    </subcellularLocation>
</comment>
<evidence type="ECO:0000256" key="1">
    <source>
        <dbReference type="ARBA" id="ARBA00002206"/>
    </source>
</evidence>
<dbReference type="PANTHER" id="PTHR46125:SF23">
    <property type="entry name" value="OS11G0572901 PROTEIN"/>
    <property type="match status" value="1"/>
</dbReference>
<dbReference type="OrthoDB" id="2162994at2759"/>
<dbReference type="PROSITE" id="PS51017">
    <property type="entry name" value="CCT"/>
    <property type="match status" value="1"/>
</dbReference>
<keyword evidence="7" id="KW-0805">Transcription regulation</keyword>
<dbReference type="InterPro" id="IPR045280">
    <property type="entry name" value="TIFY-like"/>
</dbReference>
<evidence type="ECO:0000256" key="5">
    <source>
        <dbReference type="ARBA" id="ARBA00022771"/>
    </source>
</evidence>
<evidence type="ECO:0000256" key="13">
    <source>
        <dbReference type="SAM" id="MobiDB-lite"/>
    </source>
</evidence>
<dbReference type="SMART" id="SM00401">
    <property type="entry name" value="ZnF_GATA"/>
    <property type="match status" value="1"/>
</dbReference>
<keyword evidence="9" id="KW-0010">Activator</keyword>
<dbReference type="Proteomes" id="UP000729402">
    <property type="component" value="Unassembled WGS sequence"/>
</dbReference>
<evidence type="ECO:0000256" key="7">
    <source>
        <dbReference type="ARBA" id="ARBA00023015"/>
    </source>
</evidence>
<dbReference type="GO" id="GO:0008270">
    <property type="term" value="F:zinc ion binding"/>
    <property type="evidence" value="ECO:0007669"/>
    <property type="project" value="UniProtKB-KW"/>
</dbReference>
<evidence type="ECO:0000256" key="9">
    <source>
        <dbReference type="ARBA" id="ARBA00023159"/>
    </source>
</evidence>
<keyword evidence="17" id="KW-1185">Reference proteome</keyword>
<comment type="caution">
    <text evidence="16">The sequence shown here is derived from an EMBL/GenBank/DDBJ whole genome shotgun (WGS) entry which is preliminary data.</text>
</comment>
<evidence type="ECO:0000313" key="17">
    <source>
        <dbReference type="Proteomes" id="UP000729402"/>
    </source>
</evidence>
<evidence type="ECO:0000256" key="12">
    <source>
        <dbReference type="PROSITE-ProRule" id="PRU00357"/>
    </source>
</evidence>
<name>A0A8J6BMH5_ZIZPA</name>
<feature type="domain" description="Tify" evidence="15">
    <location>
        <begin position="89"/>
        <end position="124"/>
    </location>
</feature>
<dbReference type="CDD" id="cd00202">
    <property type="entry name" value="ZnF_GATA"/>
    <property type="match status" value="1"/>
</dbReference>
<reference evidence="16" key="2">
    <citation type="submission" date="2021-02" db="EMBL/GenBank/DDBJ databases">
        <authorList>
            <person name="Kimball J.A."/>
            <person name="Haas M.W."/>
            <person name="Macchietto M."/>
            <person name="Kono T."/>
            <person name="Duquette J."/>
            <person name="Shao M."/>
        </authorList>
    </citation>
    <scope>NUCLEOTIDE SEQUENCE</scope>
    <source>
        <tissue evidence="16">Fresh leaf tissue</tissue>
    </source>
</reference>
<evidence type="ECO:0000256" key="8">
    <source>
        <dbReference type="ARBA" id="ARBA00023125"/>
    </source>
</evidence>